<dbReference type="AlphaFoldDB" id="A0A1F2P6G0"/>
<comment type="caution">
    <text evidence="2">The sequence shown here is derived from an EMBL/GenBank/DDBJ whole genome shotgun (WGS) entry which is preliminary data.</text>
</comment>
<dbReference type="GO" id="GO:0043546">
    <property type="term" value="F:molybdopterin cofactor binding"/>
    <property type="evidence" value="ECO:0007669"/>
    <property type="project" value="InterPro"/>
</dbReference>
<evidence type="ECO:0000259" key="1">
    <source>
        <dbReference type="Pfam" id="PF01568"/>
    </source>
</evidence>
<proteinExistence type="predicted"/>
<dbReference type="EMBL" id="LYOR01000001">
    <property type="protein sequence ID" value="OFV66754.1"/>
    <property type="molecule type" value="Genomic_DNA"/>
</dbReference>
<organism evidence="2 3">
    <name type="scientific">Candidatus Syntropharchaeum butanivorans</name>
    <dbReference type="NCBI Taxonomy" id="1839936"/>
    <lineage>
        <taxon>Archaea</taxon>
        <taxon>Methanobacteriati</taxon>
        <taxon>Methanobacteriota</taxon>
        <taxon>Stenosarchaea group</taxon>
        <taxon>Methanomicrobia</taxon>
        <taxon>Methanosarcinales</taxon>
        <taxon>ANME-2 cluster</taxon>
        <taxon>Candidatus Syntropharchaeum</taxon>
    </lineage>
</organism>
<evidence type="ECO:0000313" key="2">
    <source>
        <dbReference type="EMBL" id="OFV66754.1"/>
    </source>
</evidence>
<dbReference type="Gene3D" id="2.40.40.20">
    <property type="match status" value="1"/>
</dbReference>
<reference evidence="2" key="1">
    <citation type="submission" date="2016-05" db="EMBL/GenBank/DDBJ databases">
        <title>Microbial consortia oxidize butane by reversing methanogenesis.</title>
        <authorList>
            <person name="Laso-Perez R."/>
            <person name="Richter M."/>
            <person name="Wegener G."/>
            <person name="Musat F."/>
        </authorList>
    </citation>
    <scope>NUCLEOTIDE SEQUENCE [LARGE SCALE GENOMIC DNA]</scope>
    <source>
        <strain evidence="2">BOX1</strain>
    </source>
</reference>
<accession>A0A1F2P6G0</accession>
<dbReference type="SUPFAM" id="SSF50692">
    <property type="entry name" value="ADC-like"/>
    <property type="match status" value="1"/>
</dbReference>
<dbReference type="InterPro" id="IPR009010">
    <property type="entry name" value="Asp_de-COase-like_dom_sf"/>
</dbReference>
<dbReference type="Proteomes" id="UP000185779">
    <property type="component" value="Unassembled WGS sequence"/>
</dbReference>
<feature type="domain" description="Molybdopterin dinucleotide-binding" evidence="1">
    <location>
        <begin position="35"/>
        <end position="93"/>
    </location>
</feature>
<sequence length="133" mass="14884">MAGISRLIQAPEYEIKILIISDIFQSAESCRGRISREYQDLSAVVYLDKEDMKAWSIKDGMNVTLFNENGKIVVTGRSSKEEHRGIGLMPPSIYSMRLASFDETSGAIPLMVDARIRRGDGEVTGIRELCKKI</sequence>
<keyword evidence="3" id="KW-1185">Reference proteome</keyword>
<protein>
    <submittedName>
        <fullName evidence="2">Formylmethanofuran dehydrogenase subunit D</fullName>
    </submittedName>
</protein>
<dbReference type="InterPro" id="IPR006657">
    <property type="entry name" value="MoPterin_dinucl-bd_dom"/>
</dbReference>
<dbReference type="STRING" id="1839936.SBU_000047"/>
<name>A0A1F2P6G0_9EURY</name>
<dbReference type="GO" id="GO:0016491">
    <property type="term" value="F:oxidoreductase activity"/>
    <property type="evidence" value="ECO:0007669"/>
    <property type="project" value="InterPro"/>
</dbReference>
<gene>
    <name evidence="2" type="ORF">SBU_000047</name>
</gene>
<evidence type="ECO:0000313" key="3">
    <source>
        <dbReference type="Proteomes" id="UP000185779"/>
    </source>
</evidence>
<dbReference type="Pfam" id="PF01568">
    <property type="entry name" value="Molydop_binding"/>
    <property type="match status" value="1"/>
</dbReference>